<evidence type="ECO:0000256" key="4">
    <source>
        <dbReference type="ARBA" id="ARBA00022475"/>
    </source>
</evidence>
<dbReference type="OrthoDB" id="9782569at2"/>
<feature type="transmembrane region" description="Helical" evidence="12">
    <location>
        <begin position="303"/>
        <end position="320"/>
    </location>
</feature>
<evidence type="ECO:0000259" key="14">
    <source>
        <dbReference type="PROSITE" id="PS51099"/>
    </source>
</evidence>
<evidence type="ECO:0000313" key="17">
    <source>
        <dbReference type="Proteomes" id="UP000321868"/>
    </source>
</evidence>
<dbReference type="GO" id="GO:0090563">
    <property type="term" value="F:protein-phosphocysteine-sugar phosphotransferase activity"/>
    <property type="evidence" value="ECO:0007669"/>
    <property type="project" value="TreeGrafter"/>
</dbReference>
<keyword evidence="4" id="KW-1003">Cell membrane</keyword>
<dbReference type="GO" id="GO:0005886">
    <property type="term" value="C:plasma membrane"/>
    <property type="evidence" value="ECO:0007669"/>
    <property type="project" value="UniProtKB-SubCell"/>
</dbReference>
<evidence type="ECO:0000256" key="2">
    <source>
        <dbReference type="ARBA" id="ARBA00004496"/>
    </source>
</evidence>
<evidence type="ECO:0000256" key="8">
    <source>
        <dbReference type="ARBA" id="ARBA00022683"/>
    </source>
</evidence>
<feature type="transmembrane region" description="Helical" evidence="12">
    <location>
        <begin position="627"/>
        <end position="647"/>
    </location>
</feature>
<dbReference type="AlphaFoldDB" id="A0A512AAQ3"/>
<dbReference type="InterPro" id="IPR006327">
    <property type="entry name" value="PTS_IIC_fruc"/>
</dbReference>
<feature type="transmembrane region" description="Helical" evidence="12">
    <location>
        <begin position="409"/>
        <end position="432"/>
    </location>
</feature>
<dbReference type="InterPro" id="IPR004715">
    <property type="entry name" value="PTS_IIA_fruc"/>
</dbReference>
<dbReference type="PROSITE" id="PS51094">
    <property type="entry name" value="PTS_EIIA_TYPE_2"/>
    <property type="match status" value="1"/>
</dbReference>
<feature type="transmembrane region" description="Helical" evidence="12">
    <location>
        <begin position="340"/>
        <end position="365"/>
    </location>
</feature>
<feature type="domain" description="PTS EIIB type-2" evidence="14">
    <location>
        <begin position="169"/>
        <end position="264"/>
    </location>
</feature>
<evidence type="ECO:0000256" key="11">
    <source>
        <dbReference type="ARBA" id="ARBA00023136"/>
    </source>
</evidence>
<keyword evidence="3" id="KW-0813">Transport</keyword>
<dbReference type="FunFam" id="3.40.50.2300:FF:000014">
    <property type="entry name" value="PTS system fructose-like transporter subunit IIB"/>
    <property type="match status" value="1"/>
</dbReference>
<dbReference type="PROSITE" id="PS51099">
    <property type="entry name" value="PTS_EIIB_TYPE_2"/>
    <property type="match status" value="1"/>
</dbReference>
<dbReference type="Gene3D" id="3.40.50.2300">
    <property type="match status" value="1"/>
</dbReference>
<dbReference type="CDD" id="cd00211">
    <property type="entry name" value="PTS_IIA_fru"/>
    <property type="match status" value="1"/>
</dbReference>
<evidence type="ECO:0000256" key="9">
    <source>
        <dbReference type="ARBA" id="ARBA00022692"/>
    </source>
</evidence>
<dbReference type="InterPro" id="IPR016152">
    <property type="entry name" value="PTrfase/Anion_transptr"/>
</dbReference>
<dbReference type="EMBL" id="BJYQ01000046">
    <property type="protein sequence ID" value="GEN96775.1"/>
    <property type="molecule type" value="Genomic_DNA"/>
</dbReference>
<gene>
    <name evidence="16" type="primary">fruA</name>
    <name evidence="16" type="ORF">SOL01_06490</name>
</gene>
<dbReference type="GO" id="GO:0005351">
    <property type="term" value="F:carbohydrate:proton symporter activity"/>
    <property type="evidence" value="ECO:0007669"/>
    <property type="project" value="InterPro"/>
</dbReference>
<dbReference type="InterPro" id="IPR003501">
    <property type="entry name" value="PTS_EIIB_2/3"/>
</dbReference>
<dbReference type="CDD" id="cd05569">
    <property type="entry name" value="PTS_IIB_fructose"/>
    <property type="match status" value="1"/>
</dbReference>
<dbReference type="InterPro" id="IPR036095">
    <property type="entry name" value="PTS_EIIB-like_sf"/>
</dbReference>
<feature type="domain" description="PTS EIIC type-2" evidence="15">
    <location>
        <begin position="292"/>
        <end position="653"/>
    </location>
</feature>
<dbReference type="GO" id="GO:0022877">
    <property type="term" value="F:protein-N(PI)-phosphohistidine-fructose phosphotransferase system transporter activity"/>
    <property type="evidence" value="ECO:0007669"/>
    <property type="project" value="InterPro"/>
</dbReference>
<dbReference type="Gene3D" id="3.40.930.10">
    <property type="entry name" value="Mannitol-specific EII, Chain A"/>
    <property type="match status" value="1"/>
</dbReference>
<evidence type="ECO:0000256" key="12">
    <source>
        <dbReference type="SAM" id="Phobius"/>
    </source>
</evidence>
<feature type="transmembrane region" description="Helical" evidence="12">
    <location>
        <begin position="562"/>
        <end position="582"/>
    </location>
</feature>
<dbReference type="NCBIfam" id="TIGR00829">
    <property type="entry name" value="FRU"/>
    <property type="match status" value="1"/>
</dbReference>
<dbReference type="GO" id="GO:0009401">
    <property type="term" value="P:phosphoenolpyruvate-dependent sugar phosphotransferase system"/>
    <property type="evidence" value="ECO:0007669"/>
    <property type="project" value="UniProtKB-KW"/>
</dbReference>
<dbReference type="FunFam" id="3.40.930.10:FF:000009">
    <property type="entry name" value="PTS system, fructose specific IIABC component"/>
    <property type="match status" value="1"/>
</dbReference>
<dbReference type="PROSITE" id="PS51104">
    <property type="entry name" value="PTS_EIIC_TYPE_2"/>
    <property type="match status" value="1"/>
</dbReference>
<feature type="domain" description="PTS EIIA type-2" evidence="13">
    <location>
        <begin position="5"/>
        <end position="149"/>
    </location>
</feature>
<keyword evidence="8" id="KW-0598">Phosphotransferase system</keyword>
<feature type="transmembrane region" description="Helical" evidence="12">
    <location>
        <begin position="531"/>
        <end position="550"/>
    </location>
</feature>
<evidence type="ECO:0000259" key="13">
    <source>
        <dbReference type="PROSITE" id="PS51094"/>
    </source>
</evidence>
<dbReference type="Pfam" id="PF00359">
    <property type="entry name" value="PTS_EIIA_2"/>
    <property type="match status" value="1"/>
</dbReference>
<dbReference type="SUPFAM" id="SSF55804">
    <property type="entry name" value="Phoshotransferase/anion transport protein"/>
    <property type="match status" value="1"/>
</dbReference>
<evidence type="ECO:0000256" key="5">
    <source>
        <dbReference type="ARBA" id="ARBA00022553"/>
    </source>
</evidence>
<keyword evidence="5" id="KW-0597">Phosphoprotein</keyword>
<keyword evidence="6" id="KW-0762">Sugar transport</keyword>
<evidence type="ECO:0000313" key="16">
    <source>
        <dbReference type="EMBL" id="GEN96775.1"/>
    </source>
</evidence>
<dbReference type="PANTHER" id="PTHR30505">
    <property type="entry name" value="FRUCTOSE-LIKE PERMEASE"/>
    <property type="match status" value="1"/>
</dbReference>
<feature type="transmembrane region" description="Helical" evidence="12">
    <location>
        <begin position="377"/>
        <end position="397"/>
    </location>
</feature>
<accession>A0A512AAQ3</accession>
<evidence type="ECO:0000256" key="7">
    <source>
        <dbReference type="ARBA" id="ARBA00022679"/>
    </source>
</evidence>
<sequence>MKIQDLLRKDVMLLDLQATEKTAVIEEMIKSLVDHGYVTDFETFKEGILAREALTSTGLGDGIAMPHSKNSAVKEATVLFAKSNKGVNYESLDGQPTDLFFMIAAPEGANDTHLAALAELSQYLMKDGFADKLRKVSSPDEVIALFDQASEKAAEPATIAPATEGGDFLVAVTACTTGIAHTYMAQEALQKVAAEMGVGIKVETNGASGVGNKLTAEDIKKAKAVIIAADKAVEMDRFDGKPLISRPVADGIRKTEELINLALSGNAEVYKAANGGATVVSGNEKLSLGGAFYKHLMSGVSQMLPFVIGGGIMIAIAFLLDQILGVPKDQLSNLGSYHEIAAQFKAIGGAVFGFMLPVLAGYIAYSIAEKPGLVSGFVAGAIASSGASFGGVAYAAGGEKTLSLAGVSSGFLGALVGGFLAGGVILVLRKLLAGLPRSLEGIRSILLLPLLGVLVTGFLMLAVNIPMSAINTALNDFLASLSGSSAVLLGLLVGGMMAVDMGGPVNKAAYVFGTSTLASTVSTGGSPVMAAVMAAGMVPPLAVFVATLLFKDKFTTEERDSGLTNIVIGLSFITEGAIPFGAADPARAIPSFIVGSALTGALVGLSGIKLMAPHGGIFVIGLTNNPILYLVYVLIGAVVSGILFGYLRKPLEK</sequence>
<keyword evidence="10 12" id="KW-1133">Transmembrane helix</keyword>
<proteinExistence type="predicted"/>
<reference evidence="16 17" key="1">
    <citation type="submission" date="2019-07" db="EMBL/GenBank/DDBJ databases">
        <title>Whole genome shotgun sequence of Streptococcus oligofermentans NBRC 106105.</title>
        <authorList>
            <person name="Hosoyama A."/>
            <person name="Uohara A."/>
            <person name="Ohji S."/>
            <person name="Ichikawa N."/>
        </authorList>
    </citation>
    <scope>NUCLEOTIDE SEQUENCE [LARGE SCALE GENOMIC DNA]</scope>
    <source>
        <strain evidence="16 17">NBRC 106105</strain>
    </source>
</reference>
<dbReference type="InterPro" id="IPR003352">
    <property type="entry name" value="PTS_EIIC"/>
</dbReference>
<dbReference type="SUPFAM" id="SSF52794">
    <property type="entry name" value="PTS system IIB component-like"/>
    <property type="match status" value="1"/>
</dbReference>
<dbReference type="NCBIfam" id="TIGR00848">
    <property type="entry name" value="fruA"/>
    <property type="match status" value="1"/>
</dbReference>
<dbReference type="InterPro" id="IPR003353">
    <property type="entry name" value="PTS_IIB_fruc"/>
</dbReference>
<dbReference type="Pfam" id="PF02302">
    <property type="entry name" value="PTS_IIB"/>
    <property type="match status" value="1"/>
</dbReference>
<feature type="transmembrane region" description="Helical" evidence="12">
    <location>
        <begin position="444"/>
        <end position="465"/>
    </location>
</feature>
<dbReference type="InterPro" id="IPR013014">
    <property type="entry name" value="PTS_EIIC_2"/>
</dbReference>
<dbReference type="NCBIfam" id="TIGR01427">
    <property type="entry name" value="PTS_IIC_fructo"/>
    <property type="match status" value="1"/>
</dbReference>
<comment type="caution">
    <text evidence="16">The sequence shown here is derived from an EMBL/GenBank/DDBJ whole genome shotgun (WGS) entry which is preliminary data.</text>
</comment>
<protein>
    <submittedName>
        <fullName evidence="16">PTS fructose transporter subunit IIC</fullName>
    </submittedName>
</protein>
<dbReference type="InterPro" id="IPR050864">
    <property type="entry name" value="Bacterial_PTS_Sugar_Transport"/>
</dbReference>
<keyword evidence="9 12" id="KW-0812">Transmembrane</keyword>
<dbReference type="Proteomes" id="UP000321868">
    <property type="component" value="Unassembled WGS sequence"/>
</dbReference>
<organism evidence="16 17">
    <name type="scientific">Streptococcus cristatus</name>
    <dbReference type="NCBI Taxonomy" id="45634"/>
    <lineage>
        <taxon>Bacteria</taxon>
        <taxon>Bacillati</taxon>
        <taxon>Bacillota</taxon>
        <taxon>Bacilli</taxon>
        <taxon>Lactobacillales</taxon>
        <taxon>Streptococcaceae</taxon>
        <taxon>Streptococcus</taxon>
    </lineage>
</organism>
<evidence type="ECO:0000256" key="6">
    <source>
        <dbReference type="ARBA" id="ARBA00022597"/>
    </source>
</evidence>
<evidence type="ECO:0000256" key="10">
    <source>
        <dbReference type="ARBA" id="ARBA00022989"/>
    </source>
</evidence>
<feature type="transmembrane region" description="Helical" evidence="12">
    <location>
        <begin position="477"/>
        <end position="499"/>
    </location>
</feature>
<evidence type="ECO:0000259" key="15">
    <source>
        <dbReference type="PROSITE" id="PS51104"/>
    </source>
</evidence>
<name>A0A512AAQ3_STRCR</name>
<dbReference type="InterPro" id="IPR013011">
    <property type="entry name" value="PTS_EIIB_2"/>
</dbReference>
<dbReference type="GO" id="GO:0005737">
    <property type="term" value="C:cytoplasm"/>
    <property type="evidence" value="ECO:0007669"/>
    <property type="project" value="UniProtKB-SubCell"/>
</dbReference>
<dbReference type="Pfam" id="PF02378">
    <property type="entry name" value="PTS_EIIC"/>
    <property type="match status" value="1"/>
</dbReference>
<dbReference type="RefSeq" id="WP_015605103.1">
    <property type="nucleotide sequence ID" value="NZ_BJYQ01000046.1"/>
</dbReference>
<evidence type="ECO:0000256" key="3">
    <source>
        <dbReference type="ARBA" id="ARBA00022448"/>
    </source>
</evidence>
<dbReference type="PANTHER" id="PTHR30505:SF28">
    <property type="entry name" value="PTS SYSTEM 2-O-ALPHA-MANNOSYL-D-GLYCERATE-SPECIFIC EIIABC COMPONENT"/>
    <property type="match status" value="1"/>
</dbReference>
<keyword evidence="7" id="KW-0808">Transferase</keyword>
<keyword evidence="11 12" id="KW-0472">Membrane</keyword>
<evidence type="ECO:0000256" key="1">
    <source>
        <dbReference type="ARBA" id="ARBA00004429"/>
    </source>
</evidence>
<comment type="subcellular location">
    <subcellularLocation>
        <location evidence="1">Cell inner membrane</location>
        <topology evidence="1">Multi-pass membrane protein</topology>
    </subcellularLocation>
    <subcellularLocation>
        <location evidence="2">Cytoplasm</location>
    </subcellularLocation>
</comment>
<dbReference type="InterPro" id="IPR002178">
    <property type="entry name" value="PTS_EIIA_type-2_dom"/>
</dbReference>